<protein>
    <submittedName>
        <fullName evidence="1">Uncharacterized protein</fullName>
    </submittedName>
</protein>
<evidence type="ECO:0000313" key="2">
    <source>
        <dbReference type="Proteomes" id="UP000191931"/>
    </source>
</evidence>
<gene>
    <name evidence="1" type="ORF">MTBBW1_410017</name>
</gene>
<reference evidence="1 2" key="1">
    <citation type="submission" date="2017-03" db="EMBL/GenBank/DDBJ databases">
        <authorList>
            <person name="Afonso C.L."/>
            <person name="Miller P.J."/>
            <person name="Scott M.A."/>
            <person name="Spackman E."/>
            <person name="Goraichik I."/>
            <person name="Dimitrov K.M."/>
            <person name="Suarez D.L."/>
            <person name="Swayne D.E."/>
        </authorList>
    </citation>
    <scope>NUCLEOTIDE SEQUENCE [LARGE SCALE GENOMIC DNA]</scope>
    <source>
        <strain evidence="1">PRJEB14757</strain>
    </source>
</reference>
<name>A0A1W1HH04_9BACT</name>
<proteinExistence type="predicted"/>
<dbReference type="AlphaFoldDB" id="A0A1W1HH04"/>
<accession>A0A1W1HH04</accession>
<dbReference type="STRING" id="1246637.MTBBW1_410017"/>
<sequence length="42" mass="5365">MYMADVRHNLRDENHFKNRLLRRLSYKNVKQFDGIWMWYICC</sequence>
<dbReference type="EMBL" id="FWEV01000283">
    <property type="protein sequence ID" value="SLM31662.1"/>
    <property type="molecule type" value="Genomic_DNA"/>
</dbReference>
<keyword evidence="2" id="KW-1185">Reference proteome</keyword>
<evidence type="ECO:0000313" key="1">
    <source>
        <dbReference type="EMBL" id="SLM31662.1"/>
    </source>
</evidence>
<organism evidence="1 2">
    <name type="scientific">Desulfamplus magnetovallimortis</name>
    <dbReference type="NCBI Taxonomy" id="1246637"/>
    <lineage>
        <taxon>Bacteria</taxon>
        <taxon>Pseudomonadati</taxon>
        <taxon>Thermodesulfobacteriota</taxon>
        <taxon>Desulfobacteria</taxon>
        <taxon>Desulfobacterales</taxon>
        <taxon>Desulfobacteraceae</taxon>
        <taxon>Desulfamplus</taxon>
    </lineage>
</organism>
<dbReference type="Proteomes" id="UP000191931">
    <property type="component" value="Unassembled WGS sequence"/>
</dbReference>